<reference evidence="3 4" key="1">
    <citation type="submission" date="2013-03" db="EMBL/GenBank/DDBJ databases">
        <title>The Genome Sequence of Cladophialophora psammophila CBS 110553.</title>
        <authorList>
            <consortium name="The Broad Institute Genomics Platform"/>
            <person name="Cuomo C."/>
            <person name="de Hoog S."/>
            <person name="Gorbushina A."/>
            <person name="Walker B."/>
            <person name="Young S.K."/>
            <person name="Zeng Q."/>
            <person name="Gargeya S."/>
            <person name="Fitzgerald M."/>
            <person name="Haas B."/>
            <person name="Abouelleil A."/>
            <person name="Allen A.W."/>
            <person name="Alvarado L."/>
            <person name="Arachchi H.M."/>
            <person name="Berlin A.M."/>
            <person name="Chapman S.B."/>
            <person name="Gainer-Dewar J."/>
            <person name="Goldberg J."/>
            <person name="Griggs A."/>
            <person name="Gujja S."/>
            <person name="Hansen M."/>
            <person name="Howarth C."/>
            <person name="Imamovic A."/>
            <person name="Ireland A."/>
            <person name="Larimer J."/>
            <person name="McCowan C."/>
            <person name="Murphy C."/>
            <person name="Pearson M."/>
            <person name="Poon T.W."/>
            <person name="Priest M."/>
            <person name="Roberts A."/>
            <person name="Saif S."/>
            <person name="Shea T."/>
            <person name="Sisk P."/>
            <person name="Sykes S."/>
            <person name="Wortman J."/>
            <person name="Nusbaum C."/>
            <person name="Birren B."/>
        </authorList>
    </citation>
    <scope>NUCLEOTIDE SEQUENCE [LARGE SCALE GENOMIC DNA]</scope>
    <source>
        <strain evidence="3 4">CBS 110553</strain>
    </source>
</reference>
<comment type="caution">
    <text evidence="3">The sequence shown here is derived from an EMBL/GenBank/DDBJ whole genome shotgun (WGS) entry which is preliminary data.</text>
</comment>
<dbReference type="GeneID" id="19190594"/>
<dbReference type="eggNOG" id="ENOG502S6DG">
    <property type="taxonomic scope" value="Eukaryota"/>
</dbReference>
<feature type="domain" description="DUF7514" evidence="2">
    <location>
        <begin position="227"/>
        <end position="389"/>
    </location>
</feature>
<feature type="compositionally biased region" description="Pro residues" evidence="1">
    <location>
        <begin position="735"/>
        <end position="747"/>
    </location>
</feature>
<dbReference type="OrthoDB" id="5413703at2759"/>
<feature type="compositionally biased region" description="Basic and acidic residues" evidence="1">
    <location>
        <begin position="617"/>
        <end position="645"/>
    </location>
</feature>
<evidence type="ECO:0000313" key="3">
    <source>
        <dbReference type="EMBL" id="EXJ70888.1"/>
    </source>
</evidence>
<dbReference type="RefSeq" id="XP_007744667.1">
    <property type="nucleotide sequence ID" value="XM_007746477.1"/>
</dbReference>
<dbReference type="STRING" id="1182543.W9WSJ9"/>
<proteinExistence type="predicted"/>
<feature type="compositionally biased region" description="Polar residues" evidence="1">
    <location>
        <begin position="532"/>
        <end position="544"/>
    </location>
</feature>
<feature type="region of interest" description="Disordered" evidence="1">
    <location>
        <begin position="402"/>
        <end position="778"/>
    </location>
</feature>
<feature type="compositionally biased region" description="Basic and acidic residues" evidence="1">
    <location>
        <begin position="652"/>
        <end position="664"/>
    </location>
</feature>
<evidence type="ECO:0000259" key="2">
    <source>
        <dbReference type="Pfam" id="PF24355"/>
    </source>
</evidence>
<feature type="region of interest" description="Disordered" evidence="1">
    <location>
        <begin position="1"/>
        <end position="73"/>
    </location>
</feature>
<accession>W9WSJ9</accession>
<dbReference type="EMBL" id="AMGX01000008">
    <property type="protein sequence ID" value="EXJ70888.1"/>
    <property type="molecule type" value="Genomic_DNA"/>
</dbReference>
<dbReference type="Proteomes" id="UP000019471">
    <property type="component" value="Unassembled WGS sequence"/>
</dbReference>
<evidence type="ECO:0000256" key="1">
    <source>
        <dbReference type="SAM" id="MobiDB-lite"/>
    </source>
</evidence>
<name>W9WSJ9_9EURO</name>
<sequence>MASNNDRLPPQPNVSSSGDDGDTRRLHPTLSNSAPEEGRYRRLSGASASSQQTSHNPDPSRYHQARQPINDAVTSAFNTADAASYGGFSPDLLQQITSQITASVLQQLKTANLYPPPHQPPPAGSQMDTSSSAAGSPPLDRATVYTPPTPHRCSEDAGVSQASPQFPPPSSQSSSFRAPSPGVDRRAVSPLSQTGHQSENEANQTRPKGPKRVATCEDATILERVWGQLFTEQGEATPRLGQFLRGIATHLIEDYEPKHSLVITPTKMQRYYEETKLANEFYPWKIIFDDRTSSISRMFREIECQHHLVQVKLNERPDTPGLTPQGFETWATLLLKAHPDQEYERLAKTALDMPISNPDEKKERFPKELSRRLFPKHGDTEIAYKLRKAMSTHCNVSFASRHSNMADSTSRTSTSTSTATVVVEDSSTKTNLKPLTDKPEHTSNNVQPSSVLSQASLERQRQPYGGTHPDDVNGDVADEGGEGTTVSQPIERERKPYVAAPGGGKNYDNIDRPAAVPEIRPGPPLQEPRLGRSSSVNAASTATDASRLGQQPIALHQRPPPPALEIPESRHHRSNSTYHKDPPQSGRKRSPSMTKESGASSYTRRMDPDVSYMSSSHHSDHHDDTRRYRDYEAGRERLANDRYDAARMSAYDPRERDRDRDGRPRMQTVSNAGLGFVDSPRSPTLRTTGGPSLYSSSLPTAGGEEEYYLSRMHTGGPPPSYNGHSPPSSISTGFQPPPPPPPPPPPMIRESSSTSRDSGYPSYPTNPGYPPTSYREVR</sequence>
<organism evidence="3 4">
    <name type="scientific">Cladophialophora psammophila CBS 110553</name>
    <dbReference type="NCBI Taxonomy" id="1182543"/>
    <lineage>
        <taxon>Eukaryota</taxon>
        <taxon>Fungi</taxon>
        <taxon>Dikarya</taxon>
        <taxon>Ascomycota</taxon>
        <taxon>Pezizomycotina</taxon>
        <taxon>Eurotiomycetes</taxon>
        <taxon>Chaetothyriomycetidae</taxon>
        <taxon>Chaetothyriales</taxon>
        <taxon>Herpotrichiellaceae</taxon>
        <taxon>Cladophialophora</taxon>
    </lineage>
</organism>
<feature type="compositionally biased region" description="Polar residues" evidence="1">
    <location>
        <begin position="591"/>
        <end position="603"/>
    </location>
</feature>
<feature type="compositionally biased region" description="Polar residues" evidence="1">
    <location>
        <begin position="190"/>
        <end position="206"/>
    </location>
</feature>
<dbReference type="PANTHER" id="PTHR39611">
    <property type="entry name" value="HYDROXYPROLINE-RICH GLYCOPROTEIN DZ-HRGP-RELATED"/>
    <property type="match status" value="1"/>
</dbReference>
<dbReference type="InterPro" id="IPR055936">
    <property type="entry name" value="DUF7514"/>
</dbReference>
<feature type="compositionally biased region" description="Pro residues" evidence="1">
    <location>
        <begin position="114"/>
        <end position="123"/>
    </location>
</feature>
<feature type="compositionally biased region" description="Polar residues" evidence="1">
    <location>
        <begin position="681"/>
        <end position="699"/>
    </location>
</feature>
<feature type="compositionally biased region" description="Low complexity" evidence="1">
    <location>
        <begin position="408"/>
        <end position="425"/>
    </location>
</feature>
<dbReference type="Pfam" id="PF24355">
    <property type="entry name" value="DUF7514"/>
    <property type="match status" value="1"/>
</dbReference>
<feature type="compositionally biased region" description="Polar residues" evidence="1">
    <location>
        <begin position="442"/>
        <end position="457"/>
    </location>
</feature>
<feature type="compositionally biased region" description="Low complexity" evidence="1">
    <location>
        <begin position="171"/>
        <end position="181"/>
    </location>
</feature>
<dbReference type="PANTHER" id="PTHR39611:SF1">
    <property type="entry name" value="HYDROXYPROLINE-RICH GLYCOPROTEIN DZ-HRGP"/>
    <property type="match status" value="1"/>
</dbReference>
<keyword evidence="4" id="KW-1185">Reference proteome</keyword>
<feature type="compositionally biased region" description="Polar residues" evidence="1">
    <location>
        <begin position="46"/>
        <end position="57"/>
    </location>
</feature>
<feature type="region of interest" description="Disordered" evidence="1">
    <location>
        <begin position="112"/>
        <end position="213"/>
    </location>
</feature>
<evidence type="ECO:0000313" key="4">
    <source>
        <dbReference type="Proteomes" id="UP000019471"/>
    </source>
</evidence>
<gene>
    <name evidence="3" type="ORF">A1O5_05880</name>
</gene>
<feature type="compositionally biased region" description="Acidic residues" evidence="1">
    <location>
        <begin position="472"/>
        <end position="481"/>
    </location>
</feature>
<dbReference type="HOGENOM" id="CLU_021115_0_0_1"/>
<dbReference type="AlphaFoldDB" id="W9WSJ9"/>
<protein>
    <recommendedName>
        <fullName evidence="2">DUF7514 domain-containing protein</fullName>
    </recommendedName>
</protein>
<feature type="compositionally biased region" description="Polar residues" evidence="1">
    <location>
        <begin position="722"/>
        <end position="734"/>
    </location>
</feature>